<dbReference type="CDD" id="cd01630">
    <property type="entry name" value="HAD_KDO-like"/>
    <property type="match status" value="1"/>
</dbReference>
<keyword evidence="8 11" id="KW-0378">Hydrolase</keyword>
<dbReference type="InterPro" id="IPR023214">
    <property type="entry name" value="HAD_sf"/>
</dbReference>
<sequence>MSPVDTLQASARRLKLLALDVDGVLTDGRIYYSDRGEELKSFNIKDGLGIKLLQRDGIEVAIITGRNSPVVQRRADELGITEIVQGREDKLSALRELCAARGIDPADCAYMGDDLPDLAAVSAAGIGFAPADAVPALRAAADHTCTLPGGAGAVREACEFLLSARGSLDSLLGTYA</sequence>
<evidence type="ECO:0000256" key="4">
    <source>
        <dbReference type="ARBA" id="ARBA00011881"/>
    </source>
</evidence>
<evidence type="ECO:0000256" key="12">
    <source>
        <dbReference type="PIRSR" id="PIRSR006118-2"/>
    </source>
</evidence>
<comment type="function">
    <text evidence="11">Catalyzes the hydrolysis of 3-deoxy-D-manno-octulosonate 8-phosphate (KDO 8-P) to 3-deoxy-D-manno-octulosonate (KDO) and inorganic phosphate.</text>
</comment>
<dbReference type="PANTHER" id="PTHR21485">
    <property type="entry name" value="HAD SUPERFAMILY MEMBERS CMAS AND KDSC"/>
    <property type="match status" value="1"/>
</dbReference>
<dbReference type="Pfam" id="PF08282">
    <property type="entry name" value="Hydrolase_3"/>
    <property type="match status" value="1"/>
</dbReference>
<reference evidence="13 14" key="1">
    <citation type="submission" date="2019-04" db="EMBL/GenBank/DDBJ databases">
        <title>Taxonomy of novel Haliea sp. from mangrove soil of West Coast of India.</title>
        <authorList>
            <person name="Verma A."/>
            <person name="Kumar P."/>
            <person name="Krishnamurthi S."/>
        </authorList>
    </citation>
    <scope>NUCLEOTIDE SEQUENCE [LARGE SCALE GENOMIC DNA]</scope>
    <source>
        <strain evidence="13 14">SAOS-164</strain>
    </source>
</reference>
<dbReference type="PIRSF" id="PIRSF006118">
    <property type="entry name" value="KDO8-P_Ptase"/>
    <property type="match status" value="1"/>
</dbReference>
<evidence type="ECO:0000313" key="14">
    <source>
        <dbReference type="Proteomes" id="UP000298050"/>
    </source>
</evidence>
<dbReference type="Proteomes" id="UP000298050">
    <property type="component" value="Unassembled WGS sequence"/>
</dbReference>
<comment type="cofactor">
    <cofactor evidence="2 11 12">
        <name>Mg(2+)</name>
        <dbReference type="ChEBI" id="CHEBI:18420"/>
    </cofactor>
</comment>
<keyword evidence="9 11" id="KW-0460">Magnesium</keyword>
<dbReference type="NCBIfam" id="TIGR01662">
    <property type="entry name" value="HAD-SF-IIIA"/>
    <property type="match status" value="1"/>
</dbReference>
<keyword evidence="14" id="KW-1185">Reference proteome</keyword>
<accession>A0A4Z0LYS7</accession>
<dbReference type="AlphaFoldDB" id="A0A4Z0LYS7"/>
<evidence type="ECO:0000256" key="3">
    <source>
        <dbReference type="ARBA" id="ARBA00005893"/>
    </source>
</evidence>
<evidence type="ECO:0000313" key="13">
    <source>
        <dbReference type="EMBL" id="TGD72245.1"/>
    </source>
</evidence>
<dbReference type="Gene3D" id="3.40.50.1000">
    <property type="entry name" value="HAD superfamily/HAD-like"/>
    <property type="match status" value="1"/>
</dbReference>
<dbReference type="GO" id="GO:0009103">
    <property type="term" value="P:lipopolysaccharide biosynthetic process"/>
    <property type="evidence" value="ECO:0007669"/>
    <property type="project" value="UniProtKB-UniRule"/>
</dbReference>
<dbReference type="SFLD" id="SFLDG01136">
    <property type="entry name" value="C1.6:_Phosphoserine_Phosphatas"/>
    <property type="match status" value="1"/>
</dbReference>
<dbReference type="InterPro" id="IPR006549">
    <property type="entry name" value="HAD-SF_hydro_IIIA"/>
</dbReference>
<evidence type="ECO:0000256" key="10">
    <source>
        <dbReference type="ARBA" id="ARBA00031051"/>
    </source>
</evidence>
<dbReference type="InterPro" id="IPR010023">
    <property type="entry name" value="KdsC_fam"/>
</dbReference>
<evidence type="ECO:0000256" key="8">
    <source>
        <dbReference type="ARBA" id="ARBA00022801"/>
    </source>
</evidence>
<dbReference type="NCBIfam" id="TIGR01670">
    <property type="entry name" value="KdsC-phosphatas"/>
    <property type="match status" value="1"/>
</dbReference>
<dbReference type="GO" id="GO:0019143">
    <property type="term" value="F:3-deoxy-manno-octulosonate-8-phosphatase activity"/>
    <property type="evidence" value="ECO:0007669"/>
    <property type="project" value="UniProtKB-UniRule"/>
</dbReference>
<feature type="binding site" evidence="12">
    <location>
        <position position="113"/>
    </location>
    <ligand>
        <name>Mg(2+)</name>
        <dbReference type="ChEBI" id="CHEBI:18420"/>
    </ligand>
</feature>
<evidence type="ECO:0000256" key="2">
    <source>
        <dbReference type="ARBA" id="ARBA00001946"/>
    </source>
</evidence>
<evidence type="ECO:0000256" key="9">
    <source>
        <dbReference type="ARBA" id="ARBA00022842"/>
    </source>
</evidence>
<dbReference type="FunFam" id="3.40.50.1000:FF:000029">
    <property type="entry name" value="3-deoxy-D-manno-octulosonate 8-phosphate phosphatase KdsC"/>
    <property type="match status" value="1"/>
</dbReference>
<dbReference type="SFLD" id="SFLDG01138">
    <property type="entry name" value="C1.6.2:_Deoxy-d-mannose-octulo"/>
    <property type="match status" value="1"/>
</dbReference>
<evidence type="ECO:0000256" key="7">
    <source>
        <dbReference type="ARBA" id="ARBA00022723"/>
    </source>
</evidence>
<feature type="binding site" evidence="12">
    <location>
        <position position="20"/>
    </location>
    <ligand>
        <name>Mg(2+)</name>
        <dbReference type="ChEBI" id="CHEBI:18420"/>
    </ligand>
</feature>
<comment type="caution">
    <text evidence="13">The sequence shown here is derived from an EMBL/GenBank/DDBJ whole genome shotgun (WGS) entry which is preliminary data.</text>
</comment>
<proteinExistence type="inferred from homology"/>
<evidence type="ECO:0000256" key="11">
    <source>
        <dbReference type="PIRNR" id="PIRNR006118"/>
    </source>
</evidence>
<dbReference type="EC" id="3.1.3.45" evidence="5 11"/>
<dbReference type="InterPro" id="IPR050793">
    <property type="entry name" value="CMP-NeuNAc_synthase"/>
</dbReference>
<dbReference type="EMBL" id="SRLE01000011">
    <property type="protein sequence ID" value="TGD72245.1"/>
    <property type="molecule type" value="Genomic_DNA"/>
</dbReference>
<dbReference type="SUPFAM" id="SSF56784">
    <property type="entry name" value="HAD-like"/>
    <property type="match status" value="1"/>
</dbReference>
<comment type="catalytic activity">
    <reaction evidence="1 11">
        <text>3-deoxy-alpha-D-manno-2-octulosonate-8-phosphate + H2O = 3-deoxy-alpha-D-manno-oct-2-ulosonate + phosphate</text>
        <dbReference type="Rhea" id="RHEA:11500"/>
        <dbReference type="ChEBI" id="CHEBI:15377"/>
        <dbReference type="ChEBI" id="CHEBI:43474"/>
        <dbReference type="ChEBI" id="CHEBI:85985"/>
        <dbReference type="ChEBI" id="CHEBI:85986"/>
        <dbReference type="EC" id="3.1.3.45"/>
    </reaction>
</comment>
<dbReference type="InterPro" id="IPR036412">
    <property type="entry name" value="HAD-like_sf"/>
</dbReference>
<dbReference type="OrthoDB" id="9805604at2"/>
<dbReference type="PANTHER" id="PTHR21485:SF3">
    <property type="entry name" value="N-ACYLNEURAMINATE CYTIDYLYLTRANSFERASE"/>
    <property type="match status" value="1"/>
</dbReference>
<organism evidence="13 14">
    <name type="scientific">Mangrovimicrobium sediminis</name>
    <dbReference type="NCBI Taxonomy" id="2562682"/>
    <lineage>
        <taxon>Bacteria</taxon>
        <taxon>Pseudomonadati</taxon>
        <taxon>Pseudomonadota</taxon>
        <taxon>Gammaproteobacteria</taxon>
        <taxon>Cellvibrionales</taxon>
        <taxon>Halieaceae</taxon>
        <taxon>Mangrovimicrobium</taxon>
    </lineage>
</organism>
<comment type="similarity">
    <text evidence="3 11">Belongs to the KdsC family.</text>
</comment>
<protein>
    <recommendedName>
        <fullName evidence="6 11">3-deoxy-D-manno-octulosonate 8-phosphate phosphatase KdsC</fullName>
        <ecNumber evidence="5 11">3.1.3.45</ecNumber>
    </recommendedName>
    <alternativeName>
        <fullName evidence="10 11">KDO 8-P phosphatase</fullName>
    </alternativeName>
</protein>
<keyword evidence="11" id="KW-0448">Lipopolysaccharide biosynthesis</keyword>
<comment type="subunit">
    <text evidence="4 11">Homotetramer.</text>
</comment>
<evidence type="ECO:0000256" key="5">
    <source>
        <dbReference type="ARBA" id="ARBA00013066"/>
    </source>
</evidence>
<keyword evidence="7 11" id="KW-0479">Metal-binding</keyword>
<evidence type="ECO:0000256" key="1">
    <source>
        <dbReference type="ARBA" id="ARBA00000898"/>
    </source>
</evidence>
<dbReference type="SFLD" id="SFLDS00003">
    <property type="entry name" value="Haloacid_Dehalogenase"/>
    <property type="match status" value="1"/>
</dbReference>
<dbReference type="GO" id="GO:0008781">
    <property type="term" value="F:N-acylneuraminate cytidylyltransferase activity"/>
    <property type="evidence" value="ECO:0007669"/>
    <property type="project" value="TreeGrafter"/>
</dbReference>
<dbReference type="GO" id="GO:0046872">
    <property type="term" value="F:metal ion binding"/>
    <property type="evidence" value="ECO:0007669"/>
    <property type="project" value="UniProtKB-UniRule"/>
</dbReference>
<feature type="binding site" evidence="12">
    <location>
        <position position="22"/>
    </location>
    <ligand>
        <name>substrate</name>
    </ligand>
</feature>
<name>A0A4Z0LYS7_9GAMM</name>
<gene>
    <name evidence="13" type="ORF">E4634_15645</name>
</gene>
<evidence type="ECO:0000256" key="6">
    <source>
        <dbReference type="ARBA" id="ARBA00020092"/>
    </source>
</evidence>